<evidence type="ECO:0000256" key="3">
    <source>
        <dbReference type="ARBA" id="ARBA00022801"/>
    </source>
</evidence>
<keyword evidence="2" id="KW-0645">Protease</keyword>
<feature type="region of interest" description="Disordered" evidence="4">
    <location>
        <begin position="186"/>
        <end position="236"/>
    </location>
</feature>
<dbReference type="GO" id="GO:0006508">
    <property type="term" value="P:proteolysis"/>
    <property type="evidence" value="ECO:0007669"/>
    <property type="project" value="UniProtKB-KW"/>
</dbReference>
<evidence type="ECO:0000256" key="1">
    <source>
        <dbReference type="ARBA" id="ARBA00005234"/>
    </source>
</evidence>
<dbReference type="InterPro" id="IPR003653">
    <property type="entry name" value="Peptidase_C48_C"/>
</dbReference>
<feature type="region of interest" description="Disordered" evidence="4">
    <location>
        <begin position="425"/>
        <end position="446"/>
    </location>
</feature>
<dbReference type="Gene3D" id="3.40.395.10">
    <property type="entry name" value="Adenoviral Proteinase, Chain A"/>
    <property type="match status" value="1"/>
</dbReference>
<dbReference type="HOGENOM" id="CLU_359901_0_0_1"/>
<dbReference type="PROSITE" id="PS50600">
    <property type="entry name" value="ULP_PROTEASE"/>
    <property type="match status" value="1"/>
</dbReference>
<accession>E3N6U0</accession>
<evidence type="ECO:0000313" key="6">
    <source>
        <dbReference type="EMBL" id="EFO88288.1"/>
    </source>
</evidence>
<proteinExistence type="inferred from homology"/>
<sequence>MNKSNAGSRLAETSPIDKVKDLDKILKRVYNAARGATMEITKDKIRFKYFCNTVNDIFDALKINDNTQKYALLNTEAVEKDNAFNTSRIMASMIVKIVAGLNRIEPDTTLAELLDIVNGKKSTREAEKYIVGLKQLNVSSEGYLSEVLVLPSGESDVRQLNMDPAISDHTTTDVKAKKRSPLLQLPAFTRQNAQSVDTEGISKEVSSDHQHWKQTSMSSIPSPKRSRYETTSIEPLPQLPAVKMTSKKPTSEVHESQYQQQFILLKNPPNVIPNRHQHVLTVQPLIRIPAYKELTFKQMQNELRKSCAQHPKKQAIVANSLCQIFERMKNQHPQVHPLPSLPGIAEQSCPSPSNIARVNNTVPASVSRNKKYEAPRTHPYFSHPPSQENNNFSFAPLGRLTQTPIVSELNLSAIETEQNFGTLSISTQSEKHEAKTSPVPNNEAEKEEIVIDDDEVKIPDTKSPKTLEEIGKLVLANISIPEFYGGRLKSSSLLIESFCTLRLQSFVLDETLMFLATDMILQHLSEETYVSKFSLLKLYVFFRCDSVHLLSNYLFPSLIGGSKGNEWFIKETISQESMASLESKCERAVNRMKTHCDMFSRKMLILPTFFISHWMLTVIVNPGHLLDGKTCHLLFFDSFYPRHWNIRKNHMKTIMLKYLENVAKKFEPERNFQPNCSPIVPRNIPLQPEGSNDCAAFTLHFMECLLKSMDQICHHPNLEMLDWQTLVPDFREQLAGNPREPLIRRILNRASLEDLGYLKTYVTENRIAGLPLIIEYSC</sequence>
<evidence type="ECO:0000313" key="7">
    <source>
        <dbReference type="Proteomes" id="UP000008281"/>
    </source>
</evidence>
<reference evidence="6" key="1">
    <citation type="submission" date="2007-07" db="EMBL/GenBank/DDBJ databases">
        <title>PCAP assembly of the Caenorhabditis remanei genome.</title>
        <authorList>
            <consortium name="The Caenorhabditis remanei Sequencing Consortium"/>
            <person name="Wilson R.K."/>
        </authorList>
    </citation>
    <scope>NUCLEOTIDE SEQUENCE [LARGE SCALE GENOMIC DNA]</scope>
    <source>
        <strain evidence="6">PB4641</strain>
    </source>
</reference>
<dbReference type="GO" id="GO:0008234">
    <property type="term" value="F:cysteine-type peptidase activity"/>
    <property type="evidence" value="ECO:0007669"/>
    <property type="project" value="InterPro"/>
</dbReference>
<dbReference type="SUPFAM" id="SSF54001">
    <property type="entry name" value="Cysteine proteinases"/>
    <property type="match status" value="1"/>
</dbReference>
<name>E3N6U0_CAERE</name>
<evidence type="ECO:0000256" key="4">
    <source>
        <dbReference type="SAM" id="MobiDB-lite"/>
    </source>
</evidence>
<protein>
    <recommendedName>
        <fullName evidence="5">Ubiquitin-like protease family profile domain-containing protein</fullName>
    </recommendedName>
</protein>
<evidence type="ECO:0000259" key="5">
    <source>
        <dbReference type="PROSITE" id="PS50600"/>
    </source>
</evidence>
<dbReference type="Proteomes" id="UP000008281">
    <property type="component" value="Unassembled WGS sequence"/>
</dbReference>
<keyword evidence="3" id="KW-0378">Hydrolase</keyword>
<keyword evidence="7" id="KW-1185">Reference proteome</keyword>
<feature type="compositionally biased region" description="Basic and acidic residues" evidence="4">
    <location>
        <begin position="200"/>
        <end position="211"/>
    </location>
</feature>
<organism evidence="7">
    <name type="scientific">Caenorhabditis remanei</name>
    <name type="common">Caenorhabditis vulgaris</name>
    <dbReference type="NCBI Taxonomy" id="31234"/>
    <lineage>
        <taxon>Eukaryota</taxon>
        <taxon>Metazoa</taxon>
        <taxon>Ecdysozoa</taxon>
        <taxon>Nematoda</taxon>
        <taxon>Chromadorea</taxon>
        <taxon>Rhabditida</taxon>
        <taxon>Rhabditina</taxon>
        <taxon>Rhabditomorpha</taxon>
        <taxon>Rhabditoidea</taxon>
        <taxon>Rhabditidae</taxon>
        <taxon>Peloderinae</taxon>
        <taxon>Caenorhabditis</taxon>
    </lineage>
</organism>
<dbReference type="AlphaFoldDB" id="E3N6U0"/>
<dbReference type="STRING" id="31234.E3N6U0"/>
<gene>
    <name evidence="6" type="ORF">CRE_08502</name>
</gene>
<comment type="similarity">
    <text evidence="1">Belongs to the peptidase C48 family.</text>
</comment>
<dbReference type="InParanoid" id="E3N6U0"/>
<dbReference type="Pfam" id="PF02902">
    <property type="entry name" value="Peptidase_C48"/>
    <property type="match status" value="1"/>
</dbReference>
<evidence type="ECO:0000256" key="2">
    <source>
        <dbReference type="ARBA" id="ARBA00022670"/>
    </source>
</evidence>
<feature type="domain" description="Ubiquitin-like protease family profile" evidence="5">
    <location>
        <begin position="491"/>
        <end position="705"/>
    </location>
</feature>
<dbReference type="InterPro" id="IPR038765">
    <property type="entry name" value="Papain-like_cys_pep_sf"/>
</dbReference>
<dbReference type="EMBL" id="DS268543">
    <property type="protein sequence ID" value="EFO88288.1"/>
    <property type="molecule type" value="Genomic_DNA"/>
</dbReference>